<dbReference type="Proteomes" id="UP000050525">
    <property type="component" value="Unassembled WGS sequence"/>
</dbReference>
<name>A0A151MXW4_ALLMI</name>
<sequence length="88" mass="10031">MVSNQKHLFREQMRQTNCVIGRDHLKIAECLGGPLNLHHQKSINQVQGQIQSTAGLLWTRAYSKGRRIPLYSMQVTQGNTITTVQDEQ</sequence>
<evidence type="ECO:0000313" key="2">
    <source>
        <dbReference type="Proteomes" id="UP000050525"/>
    </source>
</evidence>
<gene>
    <name evidence="1" type="ORF">Y1Q_0017941</name>
</gene>
<reference evidence="1 2" key="1">
    <citation type="journal article" date="2012" name="Genome Biol.">
        <title>Sequencing three crocodilian genomes to illuminate the evolution of archosaurs and amniotes.</title>
        <authorList>
            <person name="St John J.A."/>
            <person name="Braun E.L."/>
            <person name="Isberg S.R."/>
            <person name="Miles L.G."/>
            <person name="Chong A.Y."/>
            <person name="Gongora J."/>
            <person name="Dalzell P."/>
            <person name="Moran C."/>
            <person name="Bed'hom B."/>
            <person name="Abzhanov A."/>
            <person name="Burgess S.C."/>
            <person name="Cooksey A.M."/>
            <person name="Castoe T.A."/>
            <person name="Crawford N.G."/>
            <person name="Densmore L.D."/>
            <person name="Drew J.C."/>
            <person name="Edwards S.V."/>
            <person name="Faircloth B.C."/>
            <person name="Fujita M.K."/>
            <person name="Greenwold M.J."/>
            <person name="Hoffmann F.G."/>
            <person name="Howard J.M."/>
            <person name="Iguchi T."/>
            <person name="Janes D.E."/>
            <person name="Khan S.Y."/>
            <person name="Kohno S."/>
            <person name="de Koning A.J."/>
            <person name="Lance S.L."/>
            <person name="McCarthy F.M."/>
            <person name="McCormack J.E."/>
            <person name="Merchant M.E."/>
            <person name="Peterson D.G."/>
            <person name="Pollock D.D."/>
            <person name="Pourmand N."/>
            <person name="Raney B.J."/>
            <person name="Roessler K.A."/>
            <person name="Sanford J.R."/>
            <person name="Sawyer R.H."/>
            <person name="Schmidt C.J."/>
            <person name="Triplett E.W."/>
            <person name="Tuberville T.D."/>
            <person name="Venegas-Anaya M."/>
            <person name="Howard J.T."/>
            <person name="Jarvis E.D."/>
            <person name="Guillette L.J.Jr."/>
            <person name="Glenn T.C."/>
            <person name="Green R.E."/>
            <person name="Ray D.A."/>
        </authorList>
    </citation>
    <scope>NUCLEOTIDE SEQUENCE [LARGE SCALE GENOMIC DNA]</scope>
    <source>
        <strain evidence="1">KSC_2009_1</strain>
    </source>
</reference>
<dbReference type="AlphaFoldDB" id="A0A151MXW4"/>
<keyword evidence="2" id="KW-1185">Reference proteome</keyword>
<organism evidence="1 2">
    <name type="scientific">Alligator mississippiensis</name>
    <name type="common">American alligator</name>
    <dbReference type="NCBI Taxonomy" id="8496"/>
    <lineage>
        <taxon>Eukaryota</taxon>
        <taxon>Metazoa</taxon>
        <taxon>Chordata</taxon>
        <taxon>Craniata</taxon>
        <taxon>Vertebrata</taxon>
        <taxon>Euteleostomi</taxon>
        <taxon>Archelosauria</taxon>
        <taxon>Archosauria</taxon>
        <taxon>Crocodylia</taxon>
        <taxon>Alligatoridae</taxon>
        <taxon>Alligatorinae</taxon>
        <taxon>Alligator</taxon>
    </lineage>
</organism>
<comment type="caution">
    <text evidence="1">The sequence shown here is derived from an EMBL/GenBank/DDBJ whole genome shotgun (WGS) entry which is preliminary data.</text>
</comment>
<accession>A0A151MXW4</accession>
<protein>
    <submittedName>
        <fullName evidence="1">Uncharacterized protein</fullName>
    </submittedName>
</protein>
<evidence type="ECO:0000313" key="1">
    <source>
        <dbReference type="EMBL" id="KYO29295.1"/>
    </source>
</evidence>
<proteinExistence type="predicted"/>
<dbReference type="EMBL" id="AKHW03004704">
    <property type="protein sequence ID" value="KYO29295.1"/>
    <property type="molecule type" value="Genomic_DNA"/>
</dbReference>